<dbReference type="GO" id="GO:0015280">
    <property type="term" value="F:ligand-gated sodium channel activity"/>
    <property type="evidence" value="ECO:0007669"/>
    <property type="project" value="TreeGrafter"/>
</dbReference>
<evidence type="ECO:0000256" key="7">
    <source>
        <dbReference type="ARBA" id="ARBA00023065"/>
    </source>
</evidence>
<dbReference type="OrthoDB" id="5874059at2759"/>
<evidence type="ECO:0000313" key="13">
    <source>
        <dbReference type="EMBL" id="CAF0716894.1"/>
    </source>
</evidence>
<keyword evidence="2 11" id="KW-0813">Transport</keyword>
<evidence type="ECO:0000256" key="4">
    <source>
        <dbReference type="ARBA" id="ARBA00022692"/>
    </source>
</evidence>
<reference evidence="13" key="1">
    <citation type="submission" date="2021-02" db="EMBL/GenBank/DDBJ databases">
        <authorList>
            <person name="Nowell W R."/>
        </authorList>
    </citation>
    <scope>NUCLEOTIDE SEQUENCE</scope>
    <source>
        <strain evidence="13">Ploen Becks lab</strain>
    </source>
</reference>
<keyword evidence="6" id="KW-0915">Sodium</keyword>
<evidence type="ECO:0000256" key="10">
    <source>
        <dbReference type="ARBA" id="ARBA00023303"/>
    </source>
</evidence>
<dbReference type="PANTHER" id="PTHR11690">
    <property type="entry name" value="AMILORIDE-SENSITIVE SODIUM CHANNEL-RELATED"/>
    <property type="match status" value="1"/>
</dbReference>
<organism evidence="13 14">
    <name type="scientific">Brachionus calyciflorus</name>
    <dbReference type="NCBI Taxonomy" id="104777"/>
    <lineage>
        <taxon>Eukaryota</taxon>
        <taxon>Metazoa</taxon>
        <taxon>Spiralia</taxon>
        <taxon>Gnathifera</taxon>
        <taxon>Rotifera</taxon>
        <taxon>Eurotatoria</taxon>
        <taxon>Monogononta</taxon>
        <taxon>Pseudotrocha</taxon>
        <taxon>Ploima</taxon>
        <taxon>Brachionidae</taxon>
        <taxon>Brachionus</taxon>
    </lineage>
</organism>
<dbReference type="Proteomes" id="UP000663879">
    <property type="component" value="Unassembled WGS sequence"/>
</dbReference>
<evidence type="ECO:0000256" key="3">
    <source>
        <dbReference type="ARBA" id="ARBA00022461"/>
    </source>
</evidence>
<dbReference type="Gene3D" id="1.10.287.770">
    <property type="entry name" value="YojJ-like"/>
    <property type="match status" value="1"/>
</dbReference>
<keyword evidence="9 11" id="KW-0739">Sodium transport</keyword>
<keyword evidence="4 11" id="KW-0812">Transmembrane</keyword>
<gene>
    <name evidence="13" type="ORF">OXX778_LOCUS1753</name>
</gene>
<keyword evidence="14" id="KW-1185">Reference proteome</keyword>
<dbReference type="EMBL" id="CAJNOC010000121">
    <property type="protein sequence ID" value="CAF0716894.1"/>
    <property type="molecule type" value="Genomic_DNA"/>
</dbReference>
<name>A0A813M9G0_9BILA</name>
<evidence type="ECO:0000256" key="2">
    <source>
        <dbReference type="ARBA" id="ARBA00022448"/>
    </source>
</evidence>
<evidence type="ECO:0000256" key="5">
    <source>
        <dbReference type="ARBA" id="ARBA00022989"/>
    </source>
</evidence>
<dbReference type="GO" id="GO:0005886">
    <property type="term" value="C:plasma membrane"/>
    <property type="evidence" value="ECO:0007669"/>
    <property type="project" value="TreeGrafter"/>
</dbReference>
<evidence type="ECO:0000256" key="11">
    <source>
        <dbReference type="RuleBase" id="RU000679"/>
    </source>
</evidence>
<keyword evidence="8 12" id="KW-0472">Membrane</keyword>
<keyword evidence="5 12" id="KW-1133">Transmembrane helix</keyword>
<keyword evidence="3 11" id="KW-0894">Sodium channel</keyword>
<dbReference type="Gene3D" id="2.60.470.10">
    <property type="entry name" value="Acid-sensing ion channels like domains"/>
    <property type="match status" value="1"/>
</dbReference>
<proteinExistence type="inferred from homology"/>
<comment type="subcellular location">
    <subcellularLocation>
        <location evidence="1">Membrane</location>
        <topology evidence="1">Multi-pass membrane protein</topology>
    </subcellularLocation>
</comment>
<comment type="similarity">
    <text evidence="11">Belongs to the amiloride-sensitive sodium channel (TC 1.A.6) family.</text>
</comment>
<feature type="transmembrane region" description="Helical" evidence="12">
    <location>
        <begin position="415"/>
        <end position="439"/>
    </location>
</feature>
<dbReference type="PRINTS" id="PR01078">
    <property type="entry name" value="AMINACHANNEL"/>
</dbReference>
<evidence type="ECO:0000256" key="8">
    <source>
        <dbReference type="ARBA" id="ARBA00023136"/>
    </source>
</evidence>
<sequence>MKLKIPKEVKEQIKESIIQSTSHGFPRIVASQNIPLRIFWILFTIASTGFCAYLIADNIISFYKYEVSTKVRQKFSLKATFPSVTICNLNFFTTENSAQFINDVLSKKNNETDIKDDTEFIIQKSLTLDSNEKKKLGDSLNKLIIDTSIELTILDISDDLFSYFFHPWYGNCYTFNPYRYENGTIREAKTILKTGYMNSLYFSLNTSISEEIPFPVRVQGAIVFIHEYGSSPFSVDSLTVSPGFETNIALHRTLTTLTPKPYSDCDKDTDDKDKYPSDLFKSIHDLRFNYSQKACFDLCFHREMIKKCSCFFYLFTPFTEGKACLKQEEIDCVTDLYFDLMEKNYIDTLCKPLCPLECYSLKYSKSVTFSKLYSSSQDSTVINIYFEDFSYTEIEENQVMTEVGLVSNIGGIAGLFLGVSFLSFVEIAAVCIEVSYYYLKKKFRLKRQKSDNIQQEFTSKL</sequence>
<accession>A0A813M9G0</accession>
<keyword evidence="7 11" id="KW-0406">Ion transport</keyword>
<evidence type="ECO:0000256" key="1">
    <source>
        <dbReference type="ARBA" id="ARBA00004141"/>
    </source>
</evidence>
<dbReference type="InterPro" id="IPR001873">
    <property type="entry name" value="ENaC"/>
</dbReference>
<evidence type="ECO:0000256" key="9">
    <source>
        <dbReference type="ARBA" id="ARBA00023201"/>
    </source>
</evidence>
<dbReference type="AlphaFoldDB" id="A0A813M9G0"/>
<evidence type="ECO:0000256" key="6">
    <source>
        <dbReference type="ARBA" id="ARBA00023053"/>
    </source>
</evidence>
<keyword evidence="10 11" id="KW-0407">Ion channel</keyword>
<dbReference type="Pfam" id="PF00858">
    <property type="entry name" value="ASC"/>
    <property type="match status" value="1"/>
</dbReference>
<feature type="transmembrane region" description="Helical" evidence="12">
    <location>
        <begin position="38"/>
        <end position="56"/>
    </location>
</feature>
<dbReference type="PANTHER" id="PTHR11690:SF248">
    <property type="entry name" value="PICKPOCKET 17, ISOFORM A"/>
    <property type="match status" value="1"/>
</dbReference>
<evidence type="ECO:0000256" key="12">
    <source>
        <dbReference type="SAM" id="Phobius"/>
    </source>
</evidence>
<comment type="caution">
    <text evidence="13">The sequence shown here is derived from an EMBL/GenBank/DDBJ whole genome shotgun (WGS) entry which is preliminary data.</text>
</comment>
<protein>
    <submittedName>
        <fullName evidence="13">Uncharacterized protein</fullName>
    </submittedName>
</protein>
<evidence type="ECO:0000313" key="14">
    <source>
        <dbReference type="Proteomes" id="UP000663879"/>
    </source>
</evidence>